<evidence type="ECO:0000259" key="3">
    <source>
        <dbReference type="PROSITE" id="PS50975"/>
    </source>
</evidence>
<evidence type="ECO:0000313" key="4">
    <source>
        <dbReference type="EMBL" id="CAG9327897.1"/>
    </source>
</evidence>
<dbReference type="EMBL" id="CAJZBQ010000044">
    <property type="protein sequence ID" value="CAG9327897.1"/>
    <property type="molecule type" value="Genomic_DNA"/>
</dbReference>
<dbReference type="Gene3D" id="3.30.470.20">
    <property type="entry name" value="ATP-grasp fold, B domain"/>
    <property type="match status" value="1"/>
</dbReference>
<organism evidence="4 5">
    <name type="scientific">Blepharisma stoltei</name>
    <dbReference type="NCBI Taxonomy" id="1481888"/>
    <lineage>
        <taxon>Eukaryota</taxon>
        <taxon>Sar</taxon>
        <taxon>Alveolata</taxon>
        <taxon>Ciliophora</taxon>
        <taxon>Postciliodesmatophora</taxon>
        <taxon>Heterotrichea</taxon>
        <taxon>Heterotrichida</taxon>
        <taxon>Blepharismidae</taxon>
        <taxon>Blepharisma</taxon>
    </lineage>
</organism>
<comment type="caution">
    <text evidence="4">The sequence shown here is derived from an EMBL/GenBank/DDBJ whole genome shotgun (WGS) entry which is preliminary data.</text>
</comment>
<proteinExistence type="predicted"/>
<dbReference type="SUPFAM" id="SSF56059">
    <property type="entry name" value="Glutathione synthetase ATP-binding domain-like"/>
    <property type="match status" value="1"/>
</dbReference>
<dbReference type="AlphaFoldDB" id="A0AAU9JIU2"/>
<feature type="compositionally biased region" description="Basic and acidic residues" evidence="2">
    <location>
        <begin position="65"/>
        <end position="74"/>
    </location>
</feature>
<dbReference type="GO" id="GO:0005524">
    <property type="term" value="F:ATP binding"/>
    <property type="evidence" value="ECO:0007669"/>
    <property type="project" value="UniProtKB-UniRule"/>
</dbReference>
<evidence type="ECO:0000313" key="5">
    <source>
        <dbReference type="Proteomes" id="UP001162131"/>
    </source>
</evidence>
<dbReference type="InterPro" id="IPR041356">
    <property type="entry name" value="PGM1_C"/>
</dbReference>
<name>A0AAU9JIU2_9CILI</name>
<keyword evidence="1" id="KW-0547">Nucleotide-binding</keyword>
<gene>
    <name evidence="4" type="ORF">BSTOLATCC_MIC44517</name>
</gene>
<protein>
    <recommendedName>
        <fullName evidence="3">ATP-grasp domain-containing protein</fullName>
    </recommendedName>
</protein>
<dbReference type="Proteomes" id="UP001162131">
    <property type="component" value="Unassembled WGS sequence"/>
</dbReference>
<feature type="compositionally biased region" description="Polar residues" evidence="2">
    <location>
        <begin position="54"/>
        <end position="64"/>
    </location>
</feature>
<dbReference type="Pfam" id="PF18105">
    <property type="entry name" value="PGM1_C"/>
    <property type="match status" value="1"/>
</dbReference>
<feature type="domain" description="ATP-grasp" evidence="3">
    <location>
        <begin position="267"/>
        <end position="490"/>
    </location>
</feature>
<evidence type="ECO:0000256" key="2">
    <source>
        <dbReference type="SAM" id="MobiDB-lite"/>
    </source>
</evidence>
<dbReference type="InterPro" id="IPR038752">
    <property type="entry name" value="IQCH"/>
</dbReference>
<dbReference type="InterPro" id="IPR056855">
    <property type="entry name" value="ATP-grasp_IQCH"/>
</dbReference>
<sequence>MSENDLSRQYQDLYTLIKSGGKIALQLVSTTMWLSINTALFVLSCGSLIRWRPTQSQRNNPQSVKKSEESKLEVNPEDNNGKVPRTPSRATMIDLLENHEVSRKLSWAMRTRESEDVIVVPSLSLPRTELEKVPGALNYEERLLCYLFYLVNPKLKLVYATSMPIEKSIIDYYLALLEQSSLITVEEAKKRLLLISCNDSCLTPLSSKLLRRPKLLQKIKNFIDPKKAYVCCYISSNLERKLALELGVPLFANDPSLSYWGTKSGSREVFERSGVLFPKGSSLLYSIEELSQTIAKIYTEENYEISQFIVKLDVGFSGRGNSIIKTKYFDKNNLLESIKVALSQHLEFTCEGEDWESFVEKVKVHGVIVEVWVDDAISSPSCQAIINPKGVVEILSTHEQMLDGMIYKGCIFPAKPEYRTILIENAFKIGKVLAEKGCRERFAIDFVVKKENEGYTIFAIEINVRWGGTSHPMMTAKYLTSAELSQDGVLVGCDDQNKYYVATDAIQNDVYTGLTPTCFIDFINSHPDLQFDSENLTGVVFHLFSTISEFGNFGFVAIANSPEEASELYDSTVRILEEEATEVSAKKHFAELDMNIIHPSN</sequence>
<keyword evidence="1" id="KW-0067">ATP-binding</keyword>
<dbReference type="PANTHER" id="PTHR14465">
    <property type="entry name" value="IQ DOMAIN-CONTAINING PROTEIN H"/>
    <property type="match status" value="1"/>
</dbReference>
<dbReference type="PANTHER" id="PTHR14465:SF0">
    <property type="entry name" value="IQ DOMAIN-CONTAINING PROTEIN H"/>
    <property type="match status" value="1"/>
</dbReference>
<evidence type="ECO:0000256" key="1">
    <source>
        <dbReference type="PROSITE-ProRule" id="PRU00409"/>
    </source>
</evidence>
<feature type="region of interest" description="Disordered" evidence="2">
    <location>
        <begin position="54"/>
        <end position="87"/>
    </location>
</feature>
<dbReference type="Pfam" id="PF24923">
    <property type="entry name" value="ATP-grasp_IQCH"/>
    <property type="match status" value="2"/>
</dbReference>
<reference evidence="4" key="1">
    <citation type="submission" date="2021-09" db="EMBL/GenBank/DDBJ databases">
        <authorList>
            <consortium name="AG Swart"/>
            <person name="Singh M."/>
            <person name="Singh A."/>
            <person name="Seah K."/>
            <person name="Emmerich C."/>
        </authorList>
    </citation>
    <scope>NUCLEOTIDE SEQUENCE</scope>
    <source>
        <strain evidence="4">ATCC30299</strain>
    </source>
</reference>
<dbReference type="PROSITE" id="PS50975">
    <property type="entry name" value="ATP_GRASP"/>
    <property type="match status" value="1"/>
</dbReference>
<dbReference type="InterPro" id="IPR011761">
    <property type="entry name" value="ATP-grasp"/>
</dbReference>
<dbReference type="GO" id="GO:0046872">
    <property type="term" value="F:metal ion binding"/>
    <property type="evidence" value="ECO:0007669"/>
    <property type="project" value="InterPro"/>
</dbReference>
<accession>A0AAU9JIU2</accession>
<keyword evidence="5" id="KW-1185">Reference proteome</keyword>